<evidence type="ECO:0000313" key="2">
    <source>
        <dbReference type="EMBL" id="OGL87221.1"/>
    </source>
</evidence>
<accession>A0A1F7V9U3</accession>
<comment type="caution">
    <text evidence="2">The sequence shown here is derived from an EMBL/GenBank/DDBJ whole genome shotgun (WGS) entry which is preliminary data.</text>
</comment>
<keyword evidence="1" id="KW-0472">Membrane</keyword>
<dbReference type="STRING" id="1802407.A3I40_03630"/>
<evidence type="ECO:0000313" key="3">
    <source>
        <dbReference type="Proteomes" id="UP000178723"/>
    </source>
</evidence>
<dbReference type="Proteomes" id="UP000178723">
    <property type="component" value="Unassembled WGS sequence"/>
</dbReference>
<keyword evidence="1" id="KW-0812">Transmembrane</keyword>
<name>A0A1F7V9U3_9BACT</name>
<organism evidence="2 3">
    <name type="scientific">Candidatus Uhrbacteria bacterium RIFCSPLOWO2_02_FULL_48_12</name>
    <dbReference type="NCBI Taxonomy" id="1802407"/>
    <lineage>
        <taxon>Bacteria</taxon>
        <taxon>Candidatus Uhriibacteriota</taxon>
    </lineage>
</organism>
<feature type="transmembrane region" description="Helical" evidence="1">
    <location>
        <begin position="12"/>
        <end position="34"/>
    </location>
</feature>
<dbReference type="AlphaFoldDB" id="A0A1F7V9U3"/>
<keyword evidence="1" id="KW-1133">Transmembrane helix</keyword>
<protein>
    <submittedName>
        <fullName evidence="2">Uncharacterized protein</fullName>
    </submittedName>
</protein>
<gene>
    <name evidence="2" type="ORF">A3I40_03630</name>
</gene>
<dbReference type="EMBL" id="MGEP01000030">
    <property type="protein sequence ID" value="OGL87221.1"/>
    <property type="molecule type" value="Genomic_DNA"/>
</dbReference>
<sequence length="227" mass="25464">MRSIIKFNGAGKFVIAFFLAELVLALLLTTLIFLPSATVNIKTKSEPVAIIINVRLDLNLSKLSPTLLSVPARLVTRDEYLKIGDLAEHDWVTDDRLALEGDANRKIFLYRKTNLVLLAKREIAKVLRQGWEILPDSQPKIKLQRVILDADEAGALVVATVEATAVPSLLYDKWRQEAGRRPEQLQADIESIDGVDDVKISISPRFWPFLPLRSKQIIFSADAIDTH</sequence>
<reference evidence="2 3" key="1">
    <citation type="journal article" date="2016" name="Nat. Commun.">
        <title>Thousands of microbial genomes shed light on interconnected biogeochemical processes in an aquifer system.</title>
        <authorList>
            <person name="Anantharaman K."/>
            <person name="Brown C.T."/>
            <person name="Hug L.A."/>
            <person name="Sharon I."/>
            <person name="Castelle C.J."/>
            <person name="Probst A.J."/>
            <person name="Thomas B.C."/>
            <person name="Singh A."/>
            <person name="Wilkins M.J."/>
            <person name="Karaoz U."/>
            <person name="Brodie E.L."/>
            <person name="Williams K.H."/>
            <person name="Hubbard S.S."/>
            <person name="Banfield J.F."/>
        </authorList>
    </citation>
    <scope>NUCLEOTIDE SEQUENCE [LARGE SCALE GENOMIC DNA]</scope>
</reference>
<proteinExistence type="predicted"/>
<evidence type="ECO:0000256" key="1">
    <source>
        <dbReference type="SAM" id="Phobius"/>
    </source>
</evidence>